<dbReference type="AlphaFoldDB" id="A0A4Q9V2B1"/>
<dbReference type="Proteomes" id="UP000293036">
    <property type="component" value="Unassembled WGS sequence"/>
</dbReference>
<dbReference type="OrthoDB" id="4773620at2"/>
<reference evidence="1 2" key="1">
    <citation type="submission" date="2019-02" db="EMBL/GenBank/DDBJ databases">
        <title>Arcanobacterium bovis sp. nov., isolated from the milk of a cow with mastitis.</title>
        <authorList>
            <person name="Sammra O."/>
            <person name="Foster G."/>
            <person name="Hassan A."/>
            <person name="Alssahen M."/>
            <person name="Laemmler C."/>
            <person name="Borowiak M."/>
            <person name="Malorny B."/>
            <person name="Abdulmawjood A."/>
        </authorList>
    </citation>
    <scope>NUCLEOTIDE SEQUENCE [LARGE SCALE GENOMIC DNA]</scope>
    <source>
        <strain evidence="1 2">C605018/01/1</strain>
    </source>
</reference>
<gene>
    <name evidence="1" type="ORF">EZJ44_01195</name>
</gene>
<protein>
    <submittedName>
        <fullName evidence="1">Uncharacterized protein</fullName>
    </submittedName>
</protein>
<name>A0A4Q9V2B1_9ACTO</name>
<proteinExistence type="predicted"/>
<evidence type="ECO:0000313" key="2">
    <source>
        <dbReference type="Proteomes" id="UP000293036"/>
    </source>
</evidence>
<dbReference type="RefSeq" id="WP_131279304.1">
    <property type="nucleotide sequence ID" value="NZ_JBHSLR010000009.1"/>
</dbReference>
<dbReference type="EMBL" id="SJDT01000001">
    <property type="protein sequence ID" value="TBW23781.1"/>
    <property type="molecule type" value="Genomic_DNA"/>
</dbReference>
<comment type="caution">
    <text evidence="1">The sequence shown here is derived from an EMBL/GenBank/DDBJ whole genome shotgun (WGS) entry which is preliminary data.</text>
</comment>
<evidence type="ECO:0000313" key="1">
    <source>
        <dbReference type="EMBL" id="TBW23781.1"/>
    </source>
</evidence>
<accession>A0A4Q9V2B1</accession>
<organism evidence="1 2">
    <name type="scientific">Arcanobacterium bovis</name>
    <dbReference type="NCBI Taxonomy" id="2529275"/>
    <lineage>
        <taxon>Bacteria</taxon>
        <taxon>Bacillati</taxon>
        <taxon>Actinomycetota</taxon>
        <taxon>Actinomycetes</taxon>
        <taxon>Actinomycetales</taxon>
        <taxon>Actinomycetaceae</taxon>
        <taxon>Arcanobacterium</taxon>
    </lineage>
</organism>
<sequence>MALDKETIIIAIKHEKCAISRSVFEMLLENSIAYSDSNFLDALEHGRVQFATLRQLAEKTRVPLPLFFAPEDFVKSQIKQQNDILIANYTNQTIYMNSRNSLDVRDIQLIVKDLIQKRETIKRLYKPIPDNNITGSLKRRGLSIQDDATKLSKLLGFHIEHFRSYREKEDAFRYIVELAEQSRIYVSRTQQHVMPQRITKPSFSGFLLKDRKIPYIFLANNSNGEFEEVAGRRIFTLLLLIVMLARGIYQPVALSDVENESSDSYEYDLVGEILLPKEDLIKADPVGLEEMKTLASECKVTPSMVVVRCQRVGLISKEARMQLLDELREEWENSTSHYRRNPSRWNQVLRYSGHEFTRQMFSALEKGKISRPDFLRIATLNKLTSKQISSLQEAAYGH</sequence>
<keyword evidence="2" id="KW-1185">Reference proteome</keyword>